<accession>A0ABP5DYY5</accession>
<organism evidence="2 3">
    <name type="scientific">Nocardiopsis rhodophaea</name>
    <dbReference type="NCBI Taxonomy" id="280238"/>
    <lineage>
        <taxon>Bacteria</taxon>
        <taxon>Bacillati</taxon>
        <taxon>Actinomycetota</taxon>
        <taxon>Actinomycetes</taxon>
        <taxon>Streptosporangiales</taxon>
        <taxon>Nocardiopsidaceae</taxon>
        <taxon>Nocardiopsis</taxon>
    </lineage>
</organism>
<evidence type="ECO:0000256" key="1">
    <source>
        <dbReference type="SAM" id="Phobius"/>
    </source>
</evidence>
<proteinExistence type="predicted"/>
<feature type="transmembrane region" description="Helical" evidence="1">
    <location>
        <begin position="6"/>
        <end position="26"/>
    </location>
</feature>
<keyword evidence="1" id="KW-1133">Transmembrane helix</keyword>
<reference evidence="3" key="1">
    <citation type="journal article" date="2019" name="Int. J. Syst. Evol. Microbiol.">
        <title>The Global Catalogue of Microorganisms (GCM) 10K type strain sequencing project: providing services to taxonomists for standard genome sequencing and annotation.</title>
        <authorList>
            <consortium name="The Broad Institute Genomics Platform"/>
            <consortium name="The Broad Institute Genome Sequencing Center for Infectious Disease"/>
            <person name="Wu L."/>
            <person name="Ma J."/>
        </authorList>
    </citation>
    <scope>NUCLEOTIDE SEQUENCE [LARGE SCALE GENOMIC DNA]</scope>
    <source>
        <strain evidence="3">JCM 15313</strain>
    </source>
</reference>
<comment type="caution">
    <text evidence="2">The sequence shown here is derived from an EMBL/GenBank/DDBJ whole genome shotgun (WGS) entry which is preliminary data.</text>
</comment>
<dbReference type="Proteomes" id="UP001501585">
    <property type="component" value="Unassembled WGS sequence"/>
</dbReference>
<evidence type="ECO:0000313" key="2">
    <source>
        <dbReference type="EMBL" id="GAA1987961.1"/>
    </source>
</evidence>
<keyword evidence="3" id="KW-1185">Reference proteome</keyword>
<keyword evidence="1" id="KW-0472">Membrane</keyword>
<protein>
    <submittedName>
        <fullName evidence="2">Uncharacterized protein</fullName>
    </submittedName>
</protein>
<name>A0ABP5DYY5_9ACTN</name>
<keyword evidence="1" id="KW-0812">Transmembrane</keyword>
<sequence>MHTMDPVSLVLGAAIAFGGVLVGRMLPRRADRQAFPPHQQHQQALSSAQRTPRPICGCGHHLVFHDQKTKMCQAQVVIPGRWTGQAGGTYRQCMCQGYRGPVPLDEYYAPDLLSDEG</sequence>
<evidence type="ECO:0000313" key="3">
    <source>
        <dbReference type="Proteomes" id="UP001501585"/>
    </source>
</evidence>
<dbReference type="EMBL" id="BAAAPC010000004">
    <property type="protein sequence ID" value="GAA1987961.1"/>
    <property type="molecule type" value="Genomic_DNA"/>
</dbReference>
<gene>
    <name evidence="2" type="ORF">GCM10009799_11990</name>
</gene>